<proteinExistence type="predicted"/>
<dbReference type="Pfam" id="PF06226">
    <property type="entry name" value="DUF1007"/>
    <property type="match status" value="1"/>
</dbReference>
<dbReference type="STRING" id="1519643.SAMN06295933_2508"/>
<gene>
    <name evidence="1" type="ORF">SAMN06295933_2508</name>
</gene>
<sequence length="185" mass="20947">MLLAPNQAEAHPHVFVDSSLTFEFDSQGLKGIREKWWFDEMFASMILGDFDTDHNNKLSEEEAKALKDGAFINLKKFNFFTTILIDGLPYTATEATEFNPSIEKGTLVYEFFIPCKVLENNKKHTVLATNIDKSLYTAFQMNPQNKIKNIPPTLTARLDFDIAEELTSPITQMAPEAAFLTFGPK</sequence>
<reference evidence="2" key="1">
    <citation type="submission" date="2017-04" db="EMBL/GenBank/DDBJ databases">
        <authorList>
            <person name="Varghese N."/>
            <person name="Submissions S."/>
        </authorList>
    </citation>
    <scope>NUCLEOTIDE SEQUENCE [LARGE SCALE GENOMIC DNA]</scope>
    <source>
        <strain evidence="2">K3S</strain>
    </source>
</reference>
<name>A0A1X7E239_9BACT</name>
<organism evidence="1 2">
    <name type="scientific">Desulfovibrio gilichinskyi</name>
    <dbReference type="NCBI Taxonomy" id="1519643"/>
    <lineage>
        <taxon>Bacteria</taxon>
        <taxon>Pseudomonadati</taxon>
        <taxon>Thermodesulfobacteriota</taxon>
        <taxon>Desulfovibrionia</taxon>
        <taxon>Desulfovibrionales</taxon>
        <taxon>Desulfovibrionaceae</taxon>
        <taxon>Desulfovibrio</taxon>
    </lineage>
</organism>
<evidence type="ECO:0000313" key="1">
    <source>
        <dbReference type="EMBL" id="SMF25817.1"/>
    </source>
</evidence>
<dbReference type="AlphaFoldDB" id="A0A1X7E239"/>
<dbReference type="Proteomes" id="UP000192906">
    <property type="component" value="Unassembled WGS sequence"/>
</dbReference>
<dbReference type="EMBL" id="FWZU01000004">
    <property type="protein sequence ID" value="SMF25817.1"/>
    <property type="molecule type" value="Genomic_DNA"/>
</dbReference>
<evidence type="ECO:0000313" key="2">
    <source>
        <dbReference type="Proteomes" id="UP000192906"/>
    </source>
</evidence>
<protein>
    <submittedName>
        <fullName evidence="1">Uncharacterized protein</fullName>
    </submittedName>
</protein>
<accession>A0A1X7E239</accession>
<dbReference type="InterPro" id="IPR010412">
    <property type="entry name" value="DUF1007"/>
</dbReference>
<keyword evidence="2" id="KW-1185">Reference proteome</keyword>